<dbReference type="EMBL" id="CAICTM010000423">
    <property type="protein sequence ID" value="CAB9510170.1"/>
    <property type="molecule type" value="Genomic_DNA"/>
</dbReference>
<keyword evidence="3" id="KW-1185">Reference proteome</keyword>
<evidence type="ECO:0000313" key="2">
    <source>
        <dbReference type="EMBL" id="CAB9510170.1"/>
    </source>
</evidence>
<proteinExistence type="predicted"/>
<protein>
    <submittedName>
        <fullName evidence="2">Uncharacterized protein</fullName>
    </submittedName>
</protein>
<reference evidence="2" key="1">
    <citation type="submission" date="2020-06" db="EMBL/GenBank/DDBJ databases">
        <authorList>
            <consortium name="Plant Systems Biology data submission"/>
        </authorList>
    </citation>
    <scope>NUCLEOTIDE SEQUENCE</scope>
    <source>
        <strain evidence="2">D6</strain>
    </source>
</reference>
<accession>A0A9N8E0V0</accession>
<feature type="compositionally biased region" description="Basic and acidic residues" evidence="1">
    <location>
        <begin position="109"/>
        <end position="125"/>
    </location>
</feature>
<sequence length="218" mass="24199">MKQEKRASSFTGRTDLRDDYVSPFCSSSCPTTIDRMNCVLTSAEFIAQTHAQSCSTEELLPRQSLCVVQMMGSSSCSDDEKDAEMSSDTDKKQSKNVQLPIGSGSGYTSREEHDEGLIGDNKHQGETSIPFGDEDNDVQTTCHESDLTIDVTIAEGQDKVNTMQQEPNNPCRVEQNPAGDTFQDEDCESQPVCTENVITRETFVDEDMHEDFQTVLIE</sequence>
<organism evidence="2 3">
    <name type="scientific">Seminavis robusta</name>
    <dbReference type="NCBI Taxonomy" id="568900"/>
    <lineage>
        <taxon>Eukaryota</taxon>
        <taxon>Sar</taxon>
        <taxon>Stramenopiles</taxon>
        <taxon>Ochrophyta</taxon>
        <taxon>Bacillariophyta</taxon>
        <taxon>Bacillariophyceae</taxon>
        <taxon>Bacillariophycidae</taxon>
        <taxon>Naviculales</taxon>
        <taxon>Naviculaceae</taxon>
        <taxon>Seminavis</taxon>
    </lineage>
</organism>
<dbReference type="Proteomes" id="UP001153069">
    <property type="component" value="Unassembled WGS sequence"/>
</dbReference>
<evidence type="ECO:0000313" key="3">
    <source>
        <dbReference type="Proteomes" id="UP001153069"/>
    </source>
</evidence>
<feature type="compositionally biased region" description="Acidic residues" evidence="1">
    <location>
        <begin position="77"/>
        <end position="87"/>
    </location>
</feature>
<dbReference type="AlphaFoldDB" id="A0A9N8E0V0"/>
<comment type="caution">
    <text evidence="2">The sequence shown here is derived from an EMBL/GenBank/DDBJ whole genome shotgun (WGS) entry which is preliminary data.</text>
</comment>
<evidence type="ECO:0000256" key="1">
    <source>
        <dbReference type="SAM" id="MobiDB-lite"/>
    </source>
</evidence>
<name>A0A9N8E0V0_9STRA</name>
<gene>
    <name evidence="2" type="ORF">SEMRO_424_G139980.1</name>
</gene>
<feature type="region of interest" description="Disordered" evidence="1">
    <location>
        <begin position="75"/>
        <end position="139"/>
    </location>
</feature>